<dbReference type="OrthoDB" id="2503547at2759"/>
<evidence type="ECO:0000313" key="3">
    <source>
        <dbReference type="EMBL" id="EGG13051.1"/>
    </source>
</evidence>
<feature type="coiled-coil region" evidence="1">
    <location>
        <begin position="137"/>
        <end position="195"/>
    </location>
</feature>
<dbReference type="Proteomes" id="UP000001072">
    <property type="component" value="Unassembled WGS sequence"/>
</dbReference>
<dbReference type="KEGG" id="mlr:MELLADRAFT_101264"/>
<dbReference type="STRING" id="747676.F4R460"/>
<dbReference type="RefSeq" id="XP_007403989.1">
    <property type="nucleotide sequence ID" value="XM_007403927.1"/>
</dbReference>
<keyword evidence="1" id="KW-0175">Coiled coil</keyword>
<evidence type="ECO:0000313" key="4">
    <source>
        <dbReference type="Proteomes" id="UP000001072"/>
    </source>
</evidence>
<reference evidence="4" key="1">
    <citation type="journal article" date="2011" name="Proc. Natl. Acad. Sci. U.S.A.">
        <title>Obligate biotrophy features unraveled by the genomic analysis of rust fungi.</title>
        <authorList>
            <person name="Duplessis S."/>
            <person name="Cuomo C.A."/>
            <person name="Lin Y.-C."/>
            <person name="Aerts A."/>
            <person name="Tisserant E."/>
            <person name="Veneault-Fourrey C."/>
            <person name="Joly D.L."/>
            <person name="Hacquard S."/>
            <person name="Amselem J."/>
            <person name="Cantarel B.L."/>
            <person name="Chiu R."/>
            <person name="Coutinho P.M."/>
            <person name="Feau N."/>
            <person name="Field M."/>
            <person name="Frey P."/>
            <person name="Gelhaye E."/>
            <person name="Goldberg J."/>
            <person name="Grabherr M.G."/>
            <person name="Kodira C.D."/>
            <person name="Kohler A."/>
            <person name="Kuees U."/>
            <person name="Lindquist E.A."/>
            <person name="Lucas S.M."/>
            <person name="Mago R."/>
            <person name="Mauceli E."/>
            <person name="Morin E."/>
            <person name="Murat C."/>
            <person name="Pangilinan J.L."/>
            <person name="Park R."/>
            <person name="Pearson M."/>
            <person name="Quesneville H."/>
            <person name="Rouhier N."/>
            <person name="Sakthikumar S."/>
            <person name="Salamov A.A."/>
            <person name="Schmutz J."/>
            <person name="Selles B."/>
            <person name="Shapiro H."/>
            <person name="Tanguay P."/>
            <person name="Tuskan G.A."/>
            <person name="Henrissat B."/>
            <person name="Van de Peer Y."/>
            <person name="Rouze P."/>
            <person name="Ellis J.G."/>
            <person name="Dodds P.N."/>
            <person name="Schein J.E."/>
            <person name="Zhong S."/>
            <person name="Hamelin R.C."/>
            <person name="Grigoriev I.V."/>
            <person name="Szabo L.J."/>
            <person name="Martin F."/>
        </authorList>
    </citation>
    <scope>NUCLEOTIDE SEQUENCE [LARGE SCALE GENOMIC DNA]</scope>
    <source>
        <strain evidence="4">98AG31 / pathotype 3-4-7</strain>
    </source>
</reference>
<dbReference type="GeneID" id="18921320"/>
<gene>
    <name evidence="3" type="ORF">MELLADRAFT_101264</name>
</gene>
<evidence type="ECO:0000256" key="1">
    <source>
        <dbReference type="SAM" id="Coils"/>
    </source>
</evidence>
<feature type="region of interest" description="Disordered" evidence="2">
    <location>
        <begin position="208"/>
        <end position="295"/>
    </location>
</feature>
<feature type="region of interest" description="Disordered" evidence="2">
    <location>
        <begin position="480"/>
        <end position="539"/>
    </location>
</feature>
<name>F4R460_MELLP</name>
<dbReference type="InParanoid" id="F4R460"/>
<evidence type="ECO:0000256" key="2">
    <source>
        <dbReference type="SAM" id="MobiDB-lite"/>
    </source>
</evidence>
<keyword evidence="4" id="KW-1185">Reference proteome</keyword>
<dbReference type="AlphaFoldDB" id="F4R460"/>
<protein>
    <submittedName>
        <fullName evidence="3">Uncharacterized protein</fullName>
    </submittedName>
</protein>
<sequence>MSATRFPSRPRSSTMGEYQTVDWSDEAIDSPLEFLGCCRCYRDLSSHGTKPSKWKTKPVTFWLLECGHVSCAICLGYETGQPNAEYEHQCPLPSCQSSGSAIHELNANAPIPSAIASYLLPPRALADQLTSAWGFQFEQMSLRIQNLRMQVESQRKTLDSALPQLQSLRALRGELADLTQVNDQLRGELERTRNAPSVHRALLNESSSAAREGGYQQPNGRQPQNLHPVKRRKPAYQAPAFNSGWPSVKRGASITRRISGSKSSGERRERTQLANSATKCRVGRSSKRPEVGRDDPPLAIILYSNASPGDSVIRRYAFDPNRPPSRNVEHPTPQKNDRRGAGSGRFKPPYLNVIPEDVRVERAGADHRRTIPESRTPLAALQTGVPRYRPNEQQRPATVQKPLSKGKGIVPLAIPPRHLQARNVSRHQLPNTLPNHEIPSYNHHHQPTTIPRASNHSGFTYHPEPNEKVWDQEMIQSTSRYIPPSTPSTRGREESRAGAASVAGRVQNIGALNHRLPMPPDISDKVSRVPRFGPARGGP</sequence>
<organism evidence="4">
    <name type="scientific">Melampsora larici-populina (strain 98AG31 / pathotype 3-4-7)</name>
    <name type="common">Poplar leaf rust fungus</name>
    <dbReference type="NCBI Taxonomy" id="747676"/>
    <lineage>
        <taxon>Eukaryota</taxon>
        <taxon>Fungi</taxon>
        <taxon>Dikarya</taxon>
        <taxon>Basidiomycota</taxon>
        <taxon>Pucciniomycotina</taxon>
        <taxon>Pucciniomycetes</taxon>
        <taxon>Pucciniales</taxon>
        <taxon>Melampsoraceae</taxon>
        <taxon>Melampsora</taxon>
    </lineage>
</organism>
<dbReference type="EMBL" id="GL883090">
    <property type="protein sequence ID" value="EGG13051.1"/>
    <property type="molecule type" value="Genomic_DNA"/>
</dbReference>
<dbReference type="HOGENOM" id="CLU_505349_0_0_1"/>
<dbReference type="eggNOG" id="KOG4739">
    <property type="taxonomic scope" value="Eukaryota"/>
</dbReference>
<dbReference type="VEuPathDB" id="FungiDB:MELLADRAFT_101264"/>
<feature type="region of interest" description="Disordered" evidence="2">
    <location>
        <begin position="316"/>
        <end position="350"/>
    </location>
</feature>
<feature type="compositionally biased region" description="Polar residues" evidence="2">
    <location>
        <begin position="216"/>
        <end position="225"/>
    </location>
</feature>
<accession>F4R460</accession>
<proteinExistence type="predicted"/>